<proteinExistence type="predicted"/>
<dbReference type="AlphaFoldDB" id="F7ZD48"/>
<dbReference type="HOGENOM" id="CLU_126042_0_0_5"/>
<dbReference type="SUPFAM" id="SSF48452">
    <property type="entry name" value="TPR-like"/>
    <property type="match status" value="1"/>
</dbReference>
<dbReference type="Pfam" id="PF13374">
    <property type="entry name" value="TPR_10"/>
    <property type="match status" value="1"/>
</dbReference>
<dbReference type="InterPro" id="IPR011990">
    <property type="entry name" value="TPR-like_helical_dom_sf"/>
</dbReference>
<feature type="chain" id="PRO_5003373016" evidence="2">
    <location>
        <begin position="21"/>
        <end position="197"/>
    </location>
</feature>
<dbReference type="eggNOG" id="COG0457">
    <property type="taxonomic scope" value="Bacteria"/>
</dbReference>
<dbReference type="RefSeq" id="WP_013961195.1">
    <property type="nucleotide sequence ID" value="NC_015730.1"/>
</dbReference>
<dbReference type="PROSITE" id="PS50005">
    <property type="entry name" value="TPR"/>
    <property type="match status" value="1"/>
</dbReference>
<dbReference type="STRING" id="391595.RLO149_c012550"/>
<dbReference type="Gene3D" id="1.25.40.10">
    <property type="entry name" value="Tetratricopeptide repeat domain"/>
    <property type="match status" value="1"/>
</dbReference>
<evidence type="ECO:0000313" key="3">
    <source>
        <dbReference type="EMBL" id="AEI93257.1"/>
    </source>
</evidence>
<dbReference type="OrthoDB" id="495305at2"/>
<evidence type="ECO:0000313" key="4">
    <source>
        <dbReference type="Proteomes" id="UP000001353"/>
    </source>
</evidence>
<keyword evidence="4" id="KW-1185">Reference proteome</keyword>
<dbReference type="Proteomes" id="UP000001353">
    <property type="component" value="Chromosome"/>
</dbReference>
<name>F7ZD48_ROSLO</name>
<feature type="signal peptide" evidence="2">
    <location>
        <begin position="1"/>
        <end position="20"/>
    </location>
</feature>
<dbReference type="PROSITE" id="PS51257">
    <property type="entry name" value="PROKAR_LIPOPROTEIN"/>
    <property type="match status" value="1"/>
</dbReference>
<dbReference type="SMART" id="SM00028">
    <property type="entry name" value="TPR"/>
    <property type="match status" value="2"/>
</dbReference>
<dbReference type="InterPro" id="IPR019734">
    <property type="entry name" value="TPR_rpt"/>
</dbReference>
<protein>
    <submittedName>
        <fullName evidence="3">Uncharacterized protein</fullName>
    </submittedName>
</protein>
<organism evidence="3 4">
    <name type="scientific">Roseobacter litoralis (strain ATCC 49566 / DSM 6996 / JCM 21268 / NBRC 15278 / OCh 149)</name>
    <dbReference type="NCBI Taxonomy" id="391595"/>
    <lineage>
        <taxon>Bacteria</taxon>
        <taxon>Pseudomonadati</taxon>
        <taxon>Pseudomonadota</taxon>
        <taxon>Alphaproteobacteria</taxon>
        <taxon>Rhodobacterales</taxon>
        <taxon>Roseobacteraceae</taxon>
        <taxon>Roseobacter</taxon>
    </lineage>
</organism>
<sequence>MKTAKRRAFAFATFAIAGLAACENTSSPSLPEDQVMAPGVDLRAAAKQDSSEAVEAGHRLIAAGEYELALRAFNRAALSRGALDAEILSGLGTANLGLGRLGQAEELLRRAVRDDAAQPVDYNNLGVLLMEQGKTNEALQYFRRAFALSNGENIAIRDNLRLVLAKTENSATLEPEKSSEYKLVRRGNSDFIIRPTP</sequence>
<keyword evidence="2" id="KW-0732">Signal</keyword>
<dbReference type="KEGG" id="rli:RLO149_c012550"/>
<evidence type="ECO:0000256" key="2">
    <source>
        <dbReference type="SAM" id="SignalP"/>
    </source>
</evidence>
<accession>F7ZD48</accession>
<reference evidence="3 4" key="1">
    <citation type="journal article" date="2011" name="BMC Genomics">
        <title>Comparative genome analysis and genome-guided physiological analysis of Roseobacter litoralis.</title>
        <authorList>
            <person name="Kalhoefer D."/>
            <person name="Thole S."/>
            <person name="Voget S."/>
            <person name="Lehmann R."/>
            <person name="Liesegang H."/>
            <person name="Wollher A."/>
            <person name="Daniel R."/>
            <person name="Simon M."/>
            <person name="Brinkhoff T."/>
        </authorList>
    </citation>
    <scope>NUCLEOTIDE SEQUENCE [LARGE SCALE GENOMIC DNA]</scope>
    <source>
        <strain evidence="4">ATCC 49566 / DSM 6996 / JCM 21268 / NBRC 15278 / OCh 149</strain>
    </source>
</reference>
<gene>
    <name evidence="3" type="ordered locus">RLO149_c012550</name>
</gene>
<feature type="repeat" description="TPR" evidence="1">
    <location>
        <begin position="119"/>
        <end position="152"/>
    </location>
</feature>
<dbReference type="Pfam" id="PF13432">
    <property type="entry name" value="TPR_16"/>
    <property type="match status" value="1"/>
</dbReference>
<evidence type="ECO:0000256" key="1">
    <source>
        <dbReference type="PROSITE-ProRule" id="PRU00339"/>
    </source>
</evidence>
<keyword evidence="1" id="KW-0802">TPR repeat</keyword>
<dbReference type="EMBL" id="CP002623">
    <property type="protein sequence ID" value="AEI93257.1"/>
    <property type="molecule type" value="Genomic_DNA"/>
</dbReference>